<dbReference type="GO" id="GO:0005096">
    <property type="term" value="F:GTPase activator activity"/>
    <property type="evidence" value="ECO:0007669"/>
    <property type="project" value="UniProtKB-KW"/>
</dbReference>
<dbReference type="GO" id="GO:0030100">
    <property type="term" value="P:regulation of endocytosis"/>
    <property type="evidence" value="ECO:0007669"/>
    <property type="project" value="TreeGrafter"/>
</dbReference>
<evidence type="ECO:0000256" key="5">
    <source>
        <dbReference type="ARBA" id="ARBA00022490"/>
    </source>
</evidence>
<evidence type="ECO:0000256" key="8">
    <source>
        <dbReference type="ARBA" id="ARBA00022771"/>
    </source>
</evidence>
<feature type="compositionally biased region" description="Acidic residues" evidence="19">
    <location>
        <begin position="542"/>
        <end position="551"/>
    </location>
</feature>
<evidence type="ECO:0000259" key="20">
    <source>
        <dbReference type="PROSITE" id="PS50115"/>
    </source>
</evidence>
<keyword evidence="12" id="KW-0007">Acetylation</keyword>
<evidence type="ECO:0000256" key="14">
    <source>
        <dbReference type="ARBA" id="ARBA00058112"/>
    </source>
</evidence>
<evidence type="ECO:0000313" key="21">
    <source>
        <dbReference type="EMBL" id="KAK7101293.1"/>
    </source>
</evidence>
<dbReference type="InterPro" id="IPR038508">
    <property type="entry name" value="ArfGAP_dom_sf"/>
</dbReference>
<evidence type="ECO:0000256" key="19">
    <source>
        <dbReference type="SAM" id="MobiDB-lite"/>
    </source>
</evidence>
<name>A0AAN9B9P2_9CAEN</name>
<keyword evidence="7" id="KW-0479">Metal-binding</keyword>
<proteinExistence type="predicted"/>
<dbReference type="GO" id="GO:0032012">
    <property type="term" value="P:regulation of ARF protein signal transduction"/>
    <property type="evidence" value="ECO:0007669"/>
    <property type="project" value="TreeGrafter"/>
</dbReference>
<keyword evidence="13" id="KW-0333">Golgi apparatus</keyword>
<dbReference type="InterPro" id="IPR037278">
    <property type="entry name" value="ARFGAP/RecO"/>
</dbReference>
<dbReference type="Gene3D" id="1.10.220.150">
    <property type="entry name" value="Arf GTPase activating protein"/>
    <property type="match status" value="1"/>
</dbReference>
<accession>A0AAN9B9P2</accession>
<dbReference type="CDD" id="cd08830">
    <property type="entry name" value="ArfGap_ArfGap1"/>
    <property type="match status" value="1"/>
</dbReference>
<feature type="compositionally biased region" description="Polar residues" evidence="19">
    <location>
        <begin position="141"/>
        <end position="150"/>
    </location>
</feature>
<evidence type="ECO:0000256" key="3">
    <source>
        <dbReference type="ARBA" id="ARBA00022448"/>
    </source>
</evidence>
<feature type="compositionally biased region" description="Polar residues" evidence="19">
    <location>
        <begin position="352"/>
        <end position="363"/>
    </location>
</feature>
<keyword evidence="9" id="KW-0862">Zinc</keyword>
<protein>
    <recommendedName>
        <fullName evidence="15">ADP-ribosylation factor GTPase-activating protein 1</fullName>
    </recommendedName>
    <alternativeName>
        <fullName evidence="17">ADP-ribosylation factor 1 GTPase-activating protein</fullName>
    </alternativeName>
    <alternativeName>
        <fullName evidence="16">ARF1-directed GTPase-activating protein</fullName>
    </alternativeName>
</protein>
<dbReference type="PROSITE" id="PS50115">
    <property type="entry name" value="ARFGAP"/>
    <property type="match status" value="1"/>
</dbReference>
<dbReference type="SUPFAM" id="SSF57863">
    <property type="entry name" value="ArfGap/RecO-like zinc finger"/>
    <property type="match status" value="1"/>
</dbReference>
<evidence type="ECO:0000256" key="2">
    <source>
        <dbReference type="ARBA" id="ARBA00004555"/>
    </source>
</evidence>
<evidence type="ECO:0000256" key="12">
    <source>
        <dbReference type="ARBA" id="ARBA00022990"/>
    </source>
</evidence>
<feature type="domain" description="Arf-GAP" evidence="20">
    <location>
        <begin position="7"/>
        <end position="124"/>
    </location>
</feature>
<dbReference type="PRINTS" id="PR00405">
    <property type="entry name" value="REVINTRACTNG"/>
</dbReference>
<dbReference type="Proteomes" id="UP001374579">
    <property type="component" value="Unassembled WGS sequence"/>
</dbReference>
<dbReference type="FunFam" id="1.10.220.150:FF:000008">
    <property type="entry name" value="ADP-ribosylation factor GTPase activating protein 1"/>
    <property type="match status" value="1"/>
</dbReference>
<evidence type="ECO:0000256" key="11">
    <source>
        <dbReference type="ARBA" id="ARBA00022927"/>
    </source>
</evidence>
<keyword evidence="10" id="KW-0931">ER-Golgi transport</keyword>
<evidence type="ECO:0000256" key="17">
    <source>
        <dbReference type="ARBA" id="ARBA00081514"/>
    </source>
</evidence>
<evidence type="ECO:0000256" key="1">
    <source>
        <dbReference type="ARBA" id="ARBA00004496"/>
    </source>
</evidence>
<evidence type="ECO:0000256" key="13">
    <source>
        <dbReference type="ARBA" id="ARBA00023034"/>
    </source>
</evidence>
<evidence type="ECO:0000256" key="6">
    <source>
        <dbReference type="ARBA" id="ARBA00022553"/>
    </source>
</evidence>
<keyword evidence="22" id="KW-1185">Reference proteome</keyword>
<comment type="subcellular location">
    <subcellularLocation>
        <location evidence="1">Cytoplasm</location>
    </subcellularLocation>
    <subcellularLocation>
        <location evidence="2">Golgi apparatus</location>
    </subcellularLocation>
</comment>
<evidence type="ECO:0000256" key="4">
    <source>
        <dbReference type="ARBA" id="ARBA00022468"/>
    </source>
</evidence>
<dbReference type="GO" id="GO:0008270">
    <property type="term" value="F:zinc ion binding"/>
    <property type="evidence" value="ECO:0007669"/>
    <property type="project" value="UniProtKB-KW"/>
</dbReference>
<dbReference type="SMART" id="SM00105">
    <property type="entry name" value="ArfGap"/>
    <property type="match status" value="1"/>
</dbReference>
<dbReference type="InterPro" id="IPR001164">
    <property type="entry name" value="ArfGAP_dom"/>
</dbReference>
<feature type="region of interest" description="Disordered" evidence="19">
    <location>
        <begin position="140"/>
        <end position="183"/>
    </location>
</feature>
<reference evidence="21 22" key="1">
    <citation type="submission" date="2024-02" db="EMBL/GenBank/DDBJ databases">
        <title>Chromosome-scale genome assembly of the rough periwinkle Littorina saxatilis.</title>
        <authorList>
            <person name="De Jode A."/>
            <person name="Faria R."/>
            <person name="Formenti G."/>
            <person name="Sims Y."/>
            <person name="Smith T.P."/>
            <person name="Tracey A."/>
            <person name="Wood J.M.D."/>
            <person name="Zagrodzka Z.B."/>
            <person name="Johannesson K."/>
            <person name="Butlin R.K."/>
            <person name="Leder E.H."/>
        </authorList>
    </citation>
    <scope>NUCLEOTIDE SEQUENCE [LARGE SCALE GENOMIC DNA]</scope>
    <source>
        <strain evidence="21">Snail1</strain>
        <tissue evidence="21">Muscle</tissue>
    </source>
</reference>
<keyword evidence="8 18" id="KW-0863">Zinc-finger</keyword>
<feature type="compositionally biased region" description="Low complexity" evidence="19">
    <location>
        <begin position="478"/>
        <end position="493"/>
    </location>
</feature>
<comment type="caution">
    <text evidence="21">The sequence shown here is derived from an EMBL/GenBank/DDBJ whole genome shotgun (WGS) entry which is preliminary data.</text>
</comment>
<dbReference type="Pfam" id="PF01412">
    <property type="entry name" value="ArfGap"/>
    <property type="match status" value="1"/>
</dbReference>
<dbReference type="GO" id="GO:0000139">
    <property type="term" value="C:Golgi membrane"/>
    <property type="evidence" value="ECO:0007669"/>
    <property type="project" value="TreeGrafter"/>
</dbReference>
<keyword evidence="3" id="KW-0813">Transport</keyword>
<evidence type="ECO:0000256" key="10">
    <source>
        <dbReference type="ARBA" id="ARBA00022892"/>
    </source>
</evidence>
<evidence type="ECO:0000256" key="9">
    <source>
        <dbReference type="ARBA" id="ARBA00022833"/>
    </source>
</evidence>
<evidence type="ECO:0000256" key="16">
    <source>
        <dbReference type="ARBA" id="ARBA00077418"/>
    </source>
</evidence>
<organism evidence="21 22">
    <name type="scientific">Littorina saxatilis</name>
    <dbReference type="NCBI Taxonomy" id="31220"/>
    <lineage>
        <taxon>Eukaryota</taxon>
        <taxon>Metazoa</taxon>
        <taxon>Spiralia</taxon>
        <taxon>Lophotrochozoa</taxon>
        <taxon>Mollusca</taxon>
        <taxon>Gastropoda</taxon>
        <taxon>Caenogastropoda</taxon>
        <taxon>Littorinimorpha</taxon>
        <taxon>Littorinoidea</taxon>
        <taxon>Littorinidae</taxon>
        <taxon>Littorina</taxon>
    </lineage>
</organism>
<gene>
    <name evidence="21" type="ORF">V1264_024092</name>
</gene>
<evidence type="ECO:0000256" key="18">
    <source>
        <dbReference type="PROSITE-ProRule" id="PRU00288"/>
    </source>
</evidence>
<dbReference type="GO" id="GO:0016192">
    <property type="term" value="P:vesicle-mediated transport"/>
    <property type="evidence" value="ECO:0007669"/>
    <property type="project" value="UniProtKB-KW"/>
</dbReference>
<dbReference type="PANTHER" id="PTHR46395:SF1">
    <property type="entry name" value="ADP-RIBOSYLATION FACTOR GTPASE-ACTIVATING PROTEIN 1"/>
    <property type="match status" value="1"/>
</dbReference>
<sequence length="567" mass="60690">MASPRTRRVLKDLKVKDENSNCFECGVHNPQWVSVTYGIWICLECSGKHRGLGVHLSFVRSVSMDKWKDLELEKMKAGGNRRAKQFFNSQPDYHEGMSLQEKYNSKAAALYRDKISTEAEGKSWSIETSSARNYVGYQPRLTASSSSPRLATSGHGSGGMQHSVSAKDLGEHNSGYQGSEPLSKEYVDRHKGEFFSRVQAENASRPDNLPPSQGGKYVGFGSTVEPEKKDDFFENTMSSLTTGWSTFALGATKFASVATEKATKLASTASQKTKELGQSVNESVLKPTKDKVAEGTILEDMSASVSTLATKVKDGSLMTDVGSSMSGFASKLGAASSKGWTGLQSLWGEPKTTLTSADTSPGEKTSLLGIGGYGSGAAGDSSGNRLLSEDEDSWGDSWGGEWGKEDGKNENNGSSGGSGKPQKQGKKPNSNEFSPGNEEDLEAWLNEDSPYKGMLNKDKEKPSSAAKKAAKEKDSKARPSSASKNKSSASKGSDWADAEWDSGFTSPGKQKEPLVGNLLDFGGDDDAGRSSGNAGSGWDNEVWADDDDEWQTLDLDAGSKSKGKKSS</sequence>
<dbReference type="EMBL" id="JBAMIC010000011">
    <property type="protein sequence ID" value="KAK7101293.1"/>
    <property type="molecule type" value="Genomic_DNA"/>
</dbReference>
<evidence type="ECO:0000256" key="15">
    <source>
        <dbReference type="ARBA" id="ARBA00071258"/>
    </source>
</evidence>
<dbReference type="GO" id="GO:0015031">
    <property type="term" value="P:protein transport"/>
    <property type="evidence" value="ECO:0007669"/>
    <property type="project" value="UniProtKB-KW"/>
</dbReference>
<keyword evidence="5" id="KW-0963">Cytoplasm</keyword>
<dbReference type="PANTHER" id="PTHR46395">
    <property type="entry name" value="ADP-RIBOSYLATION FACTOR GTPASE-ACTIVATING PROTEIN 1"/>
    <property type="match status" value="1"/>
</dbReference>
<evidence type="ECO:0000256" key="7">
    <source>
        <dbReference type="ARBA" id="ARBA00022723"/>
    </source>
</evidence>
<comment type="function">
    <text evidence="14">GTPase-activating protein (GAP) for the ADP ribosylation factor 1 (ARF1). Involved in membrane trafficking and /or vesicle transport. Promotes hydrolysis of the ARF1-bound GTP and thus, is required for the dissociation of coat proteins from Golgi-derived membranes and vesicles, a prerequisite for vesicle's fusion with target compartment. Probably regulates ARF1-mediated transport via its interaction with the KDELR proteins and TMED2. Overexpression induces the redistribution of the entire Golgi complex to the endoplasmic reticulum, as when ARF1 is deactivated. Its activity is stimulated by phosphoinosides and inhibited by phosphatidylcholine.</text>
</comment>
<dbReference type="AlphaFoldDB" id="A0AAN9B9P2"/>
<keyword evidence="11" id="KW-0653">Protein transport</keyword>
<evidence type="ECO:0000313" key="22">
    <source>
        <dbReference type="Proteomes" id="UP001374579"/>
    </source>
</evidence>
<keyword evidence="6" id="KW-0597">Phosphoprotein</keyword>
<feature type="region of interest" description="Disordered" evidence="19">
    <location>
        <begin position="351"/>
        <end position="567"/>
    </location>
</feature>
<keyword evidence="4" id="KW-0343">GTPase activation</keyword>